<dbReference type="PANTHER" id="PTHR30008">
    <property type="entry name" value="EXODEOXYRIBONUCLEASE 7 LARGE SUBUNIT"/>
    <property type="match status" value="1"/>
</dbReference>
<evidence type="ECO:0000313" key="11">
    <source>
        <dbReference type="Proteomes" id="UP000188836"/>
    </source>
</evidence>
<evidence type="ECO:0000259" key="8">
    <source>
        <dbReference type="Pfam" id="PF02601"/>
    </source>
</evidence>
<reference evidence="10 11" key="1">
    <citation type="journal article" date="2016" name="Antonie Van Leeuwenhoek">
        <title>Nocardia donostiensis sp. nov., isolated from human respiratory specimens.</title>
        <authorList>
            <person name="Ercibengoa M."/>
            <person name="Bell M."/>
            <person name="Marimon J.M."/>
            <person name="Humrighouse B."/>
            <person name="Klenk H.P."/>
            <person name="Potter G."/>
            <person name="Perez-Trallero E."/>
        </authorList>
    </citation>
    <scope>NUCLEOTIDE SEQUENCE [LARGE SCALE GENOMIC DNA]</scope>
    <source>
        <strain evidence="10 11">X1655</strain>
    </source>
</reference>
<dbReference type="Pfam" id="PF13742">
    <property type="entry name" value="tRNA_anti_2"/>
    <property type="match status" value="1"/>
</dbReference>
<proteinExistence type="inferred from homology"/>
<dbReference type="InterPro" id="IPR020579">
    <property type="entry name" value="Exonuc_VII_lsu_C"/>
</dbReference>
<dbReference type="InterPro" id="IPR025824">
    <property type="entry name" value="OB-fold_nuc-bd_dom"/>
</dbReference>
<comment type="subunit">
    <text evidence="5">Heterooligomer composed of large and small subunits.</text>
</comment>
<comment type="similarity">
    <text evidence="5 6">Belongs to the XseA family.</text>
</comment>
<dbReference type="AlphaFoldDB" id="A0A1W0B3P6"/>
<feature type="domain" description="OB-fold nucleic acid binding" evidence="9">
    <location>
        <begin position="35"/>
        <end position="128"/>
    </location>
</feature>
<dbReference type="EMBL" id="MUMY01000001">
    <property type="protein sequence ID" value="ONM50623.1"/>
    <property type="molecule type" value="Genomic_DNA"/>
</dbReference>
<dbReference type="InterPro" id="IPR003753">
    <property type="entry name" value="Exonuc_VII_L"/>
</dbReference>
<accession>A0A1W0B3P6</accession>
<feature type="region of interest" description="Disordered" evidence="7">
    <location>
        <begin position="434"/>
        <end position="455"/>
    </location>
</feature>
<comment type="subcellular location">
    <subcellularLocation>
        <location evidence="5 6">Cytoplasm</location>
    </subcellularLocation>
</comment>
<keyword evidence="3 5" id="KW-0378">Hydrolase</keyword>
<dbReference type="Proteomes" id="UP000188836">
    <property type="component" value="Unassembled WGS sequence"/>
</dbReference>
<keyword evidence="1 5" id="KW-0963">Cytoplasm</keyword>
<dbReference type="GO" id="GO:0005737">
    <property type="term" value="C:cytoplasm"/>
    <property type="evidence" value="ECO:0007669"/>
    <property type="project" value="UniProtKB-SubCell"/>
</dbReference>
<keyword evidence="11" id="KW-1185">Reference proteome</keyword>
<evidence type="ECO:0000256" key="2">
    <source>
        <dbReference type="ARBA" id="ARBA00022722"/>
    </source>
</evidence>
<dbReference type="STRING" id="1538463.B0T36_00575"/>
<gene>
    <name evidence="5" type="primary">xseA</name>
    <name evidence="10" type="ORF">B0T46_01610</name>
</gene>
<evidence type="ECO:0000256" key="6">
    <source>
        <dbReference type="RuleBase" id="RU004355"/>
    </source>
</evidence>
<dbReference type="GO" id="GO:0008855">
    <property type="term" value="F:exodeoxyribonuclease VII activity"/>
    <property type="evidence" value="ECO:0007669"/>
    <property type="project" value="UniProtKB-UniRule"/>
</dbReference>
<dbReference type="OrthoDB" id="9802795at2"/>
<dbReference type="RefSeq" id="WP_077114604.1">
    <property type="nucleotide sequence ID" value="NZ_LOKT01000001.1"/>
</dbReference>
<dbReference type="NCBIfam" id="TIGR00237">
    <property type="entry name" value="xseA"/>
    <property type="match status" value="1"/>
</dbReference>
<comment type="function">
    <text evidence="5">Bidirectionally degrades single-stranded DNA into large acid-insoluble oligonucleotides, which are then degraded further into small acid-soluble oligonucleotides.</text>
</comment>
<evidence type="ECO:0000256" key="7">
    <source>
        <dbReference type="SAM" id="MobiDB-lite"/>
    </source>
</evidence>
<dbReference type="CDD" id="cd04489">
    <property type="entry name" value="ExoVII_LU_OBF"/>
    <property type="match status" value="1"/>
</dbReference>
<feature type="region of interest" description="Disordered" evidence="7">
    <location>
        <begin position="1"/>
        <end position="30"/>
    </location>
</feature>
<dbReference type="HAMAP" id="MF_00378">
    <property type="entry name" value="Exonuc_7_L"/>
    <property type="match status" value="1"/>
</dbReference>
<protein>
    <recommendedName>
        <fullName evidence="5">Exodeoxyribonuclease 7 large subunit</fullName>
        <ecNumber evidence="5">3.1.11.6</ecNumber>
    </recommendedName>
    <alternativeName>
        <fullName evidence="5">Exodeoxyribonuclease VII large subunit</fullName>
        <shortName evidence="5">Exonuclease VII large subunit</shortName>
    </alternativeName>
</protein>
<sequence length="455" mass="48824">MTEPTSSPPPVGRASSGQPQRATAPANTAEHPWPVRSVAIKVAQWIDRLGSIWVEGQITQMNLRPGTRTAFLVLRDPSADMSLSVTCDPALIRSSPIPLQEGSRVVVYGKLSFFTGRGTLSLRITEIRPVGVGELLARIERLKALLAAEGLFDPRLKRPIPFLPGTIGVITGRASAAEHDVLTVARNRWPAVRFQVRNTAVQGPTAVPQIMEALAELDRHPEVDVIVLARGGGSVEDLLPFSDEALCRAIVAARTPVVSAIGHEPDNPLSDLVADLRAATPTDAAKRLVPDAAVELATVRELRARSAAALRGWVDRETRALTQLRSRPVLADPLRELDHRRDEVERWRTAARRCAEQLIRTETTATRHLRDKLTAVGPAATLARGYAVVQRVTGPERHVVRSIDDAQPGSQLRIRVADGAVNAAALGVTPLGARTTVAPSSKPGATTGDETSGPG</sequence>
<dbReference type="Pfam" id="PF02601">
    <property type="entry name" value="Exonuc_VII_L"/>
    <property type="match status" value="1"/>
</dbReference>
<name>A0A1W0B3P6_9NOCA</name>
<comment type="catalytic activity">
    <reaction evidence="5 6">
        <text>Exonucleolytic cleavage in either 5'- to 3'- or 3'- to 5'-direction to yield nucleoside 5'-phosphates.</text>
        <dbReference type="EC" id="3.1.11.6"/>
    </reaction>
</comment>
<evidence type="ECO:0000259" key="9">
    <source>
        <dbReference type="Pfam" id="PF13742"/>
    </source>
</evidence>
<evidence type="ECO:0000256" key="5">
    <source>
        <dbReference type="HAMAP-Rule" id="MF_00378"/>
    </source>
</evidence>
<keyword evidence="2 5" id="KW-0540">Nuclease</keyword>
<evidence type="ECO:0000256" key="4">
    <source>
        <dbReference type="ARBA" id="ARBA00022839"/>
    </source>
</evidence>
<comment type="caution">
    <text evidence="10">The sequence shown here is derived from an EMBL/GenBank/DDBJ whole genome shotgun (WGS) entry which is preliminary data.</text>
</comment>
<feature type="domain" description="Exonuclease VII large subunit C-terminal" evidence="8">
    <location>
        <begin position="151"/>
        <end position="349"/>
    </location>
</feature>
<dbReference type="GO" id="GO:0003676">
    <property type="term" value="F:nucleic acid binding"/>
    <property type="evidence" value="ECO:0007669"/>
    <property type="project" value="InterPro"/>
</dbReference>
<keyword evidence="4 5" id="KW-0269">Exonuclease</keyword>
<dbReference type="GO" id="GO:0006308">
    <property type="term" value="P:DNA catabolic process"/>
    <property type="evidence" value="ECO:0007669"/>
    <property type="project" value="UniProtKB-UniRule"/>
</dbReference>
<evidence type="ECO:0000313" key="10">
    <source>
        <dbReference type="EMBL" id="ONM50623.1"/>
    </source>
</evidence>
<dbReference type="GO" id="GO:0009318">
    <property type="term" value="C:exodeoxyribonuclease VII complex"/>
    <property type="evidence" value="ECO:0007669"/>
    <property type="project" value="UniProtKB-UniRule"/>
</dbReference>
<evidence type="ECO:0000256" key="1">
    <source>
        <dbReference type="ARBA" id="ARBA00022490"/>
    </source>
</evidence>
<evidence type="ECO:0000256" key="3">
    <source>
        <dbReference type="ARBA" id="ARBA00022801"/>
    </source>
</evidence>
<dbReference type="EC" id="3.1.11.6" evidence="5"/>
<dbReference type="PANTHER" id="PTHR30008:SF0">
    <property type="entry name" value="EXODEOXYRIBONUCLEASE 7 LARGE SUBUNIT"/>
    <property type="match status" value="1"/>
</dbReference>
<feature type="compositionally biased region" description="Pro residues" evidence="7">
    <location>
        <begin position="1"/>
        <end position="11"/>
    </location>
</feature>
<organism evidence="10 11">
    <name type="scientific">Nocardia donostiensis</name>
    <dbReference type="NCBI Taxonomy" id="1538463"/>
    <lineage>
        <taxon>Bacteria</taxon>
        <taxon>Bacillati</taxon>
        <taxon>Actinomycetota</taxon>
        <taxon>Actinomycetes</taxon>
        <taxon>Mycobacteriales</taxon>
        <taxon>Nocardiaceae</taxon>
        <taxon>Nocardia</taxon>
    </lineage>
</organism>